<evidence type="ECO:0000256" key="6">
    <source>
        <dbReference type="SAM" id="Phobius"/>
    </source>
</evidence>
<accession>A0ABV7CI42</accession>
<evidence type="ECO:0000259" key="7">
    <source>
        <dbReference type="Pfam" id="PF06271"/>
    </source>
</evidence>
<keyword evidence="3 6" id="KW-0812">Transmembrane</keyword>
<dbReference type="RefSeq" id="WP_377122527.1">
    <property type="nucleotide sequence ID" value="NZ_JBHRSD010000011.1"/>
</dbReference>
<evidence type="ECO:0000256" key="2">
    <source>
        <dbReference type="ARBA" id="ARBA00022475"/>
    </source>
</evidence>
<evidence type="ECO:0000313" key="9">
    <source>
        <dbReference type="Proteomes" id="UP001595453"/>
    </source>
</evidence>
<keyword evidence="5 6" id="KW-0472">Membrane</keyword>
<sequence>MDAKDFEQLHLSGAETRQIVTPYAFKVSKNLLGCPLALPWQRAFALMVDIALVFLAAEISGEFVWLLVAYGLLLCQRKGAGEKLAWLWRGPMKFVAITVMTFAVLLIFSDIIDLLSPAKVSDDGKQVVTTTTESKPNITPLSSEALQQLAVLEEQREAVPAESKPTSQASRPSSLIAWFNTLIADLGLGFGWAAAYFSLFTYLWDGQTPGKRLVGVRVAALNGTPLTLWDSFGRYGGYGAGFATGLLGFLQIFWDPNRQCIHDKISNTVVIKGIVPDTPLAKEDLQLNTESHS</sequence>
<feature type="transmembrane region" description="Helical" evidence="6">
    <location>
        <begin position="94"/>
        <end position="112"/>
    </location>
</feature>
<comment type="caution">
    <text evidence="8">The sequence shown here is derived from an EMBL/GenBank/DDBJ whole genome shotgun (WGS) entry which is preliminary data.</text>
</comment>
<dbReference type="InterPro" id="IPR010432">
    <property type="entry name" value="RDD"/>
</dbReference>
<evidence type="ECO:0000256" key="4">
    <source>
        <dbReference type="ARBA" id="ARBA00022989"/>
    </source>
</evidence>
<evidence type="ECO:0000256" key="5">
    <source>
        <dbReference type="ARBA" id="ARBA00023136"/>
    </source>
</evidence>
<keyword evidence="2" id="KW-1003">Cell membrane</keyword>
<comment type="subcellular location">
    <subcellularLocation>
        <location evidence="1">Cell membrane</location>
        <topology evidence="1">Multi-pass membrane protein</topology>
    </subcellularLocation>
</comment>
<organism evidence="8 9">
    <name type="scientific">Pseudoalteromonas fenneropenaei</name>
    <dbReference type="NCBI Taxonomy" id="1737459"/>
    <lineage>
        <taxon>Bacteria</taxon>
        <taxon>Pseudomonadati</taxon>
        <taxon>Pseudomonadota</taxon>
        <taxon>Gammaproteobacteria</taxon>
        <taxon>Alteromonadales</taxon>
        <taxon>Pseudoalteromonadaceae</taxon>
        <taxon>Pseudoalteromonas</taxon>
    </lineage>
</organism>
<dbReference type="PANTHER" id="PTHR36115:SF6">
    <property type="entry name" value="PROLINE-RICH ANTIGEN HOMOLOG"/>
    <property type="match status" value="1"/>
</dbReference>
<proteinExistence type="predicted"/>
<gene>
    <name evidence="8" type="ORF">ACFOEE_07050</name>
</gene>
<dbReference type="Pfam" id="PF06271">
    <property type="entry name" value="RDD"/>
    <property type="match status" value="1"/>
</dbReference>
<evidence type="ECO:0000313" key="8">
    <source>
        <dbReference type="EMBL" id="MFC3032269.1"/>
    </source>
</evidence>
<feature type="transmembrane region" description="Helical" evidence="6">
    <location>
        <begin position="175"/>
        <end position="204"/>
    </location>
</feature>
<feature type="domain" description="RDD" evidence="7">
    <location>
        <begin position="178"/>
        <end position="267"/>
    </location>
</feature>
<dbReference type="InterPro" id="IPR051791">
    <property type="entry name" value="Pra-immunoreactive"/>
</dbReference>
<dbReference type="Proteomes" id="UP001595453">
    <property type="component" value="Unassembled WGS sequence"/>
</dbReference>
<feature type="transmembrane region" description="Helical" evidence="6">
    <location>
        <begin position="50"/>
        <end position="73"/>
    </location>
</feature>
<evidence type="ECO:0000256" key="1">
    <source>
        <dbReference type="ARBA" id="ARBA00004651"/>
    </source>
</evidence>
<protein>
    <submittedName>
        <fullName evidence="8">RDD family protein</fullName>
    </submittedName>
</protein>
<keyword evidence="9" id="KW-1185">Reference proteome</keyword>
<reference evidence="9" key="1">
    <citation type="journal article" date="2019" name="Int. J. Syst. Evol. Microbiol.">
        <title>The Global Catalogue of Microorganisms (GCM) 10K type strain sequencing project: providing services to taxonomists for standard genome sequencing and annotation.</title>
        <authorList>
            <consortium name="The Broad Institute Genomics Platform"/>
            <consortium name="The Broad Institute Genome Sequencing Center for Infectious Disease"/>
            <person name="Wu L."/>
            <person name="Ma J."/>
        </authorList>
    </citation>
    <scope>NUCLEOTIDE SEQUENCE [LARGE SCALE GENOMIC DNA]</scope>
    <source>
        <strain evidence="9">KCTC 42730</strain>
    </source>
</reference>
<keyword evidence="4 6" id="KW-1133">Transmembrane helix</keyword>
<evidence type="ECO:0000256" key="3">
    <source>
        <dbReference type="ARBA" id="ARBA00022692"/>
    </source>
</evidence>
<dbReference type="PANTHER" id="PTHR36115">
    <property type="entry name" value="PROLINE-RICH ANTIGEN HOMOLOG-RELATED"/>
    <property type="match status" value="1"/>
</dbReference>
<name>A0ABV7CI42_9GAMM</name>
<dbReference type="EMBL" id="JBHRSD010000011">
    <property type="protein sequence ID" value="MFC3032269.1"/>
    <property type="molecule type" value="Genomic_DNA"/>
</dbReference>
<feature type="transmembrane region" description="Helical" evidence="6">
    <location>
        <begin position="235"/>
        <end position="254"/>
    </location>
</feature>